<accession>A0A285D532</accession>
<organism evidence="2 3">
    <name type="scientific">Bacillus oleivorans</name>
    <dbReference type="NCBI Taxonomy" id="1448271"/>
    <lineage>
        <taxon>Bacteria</taxon>
        <taxon>Bacillati</taxon>
        <taxon>Bacillota</taxon>
        <taxon>Bacilli</taxon>
        <taxon>Bacillales</taxon>
        <taxon>Bacillaceae</taxon>
        <taxon>Bacillus</taxon>
    </lineage>
</organism>
<evidence type="ECO:0000313" key="2">
    <source>
        <dbReference type="EMBL" id="SNX74924.1"/>
    </source>
</evidence>
<dbReference type="AlphaFoldDB" id="A0A285D532"/>
<gene>
    <name evidence="2" type="ORF">SAMN05877753_110165</name>
</gene>
<feature type="compositionally biased region" description="Basic residues" evidence="1">
    <location>
        <begin position="18"/>
        <end position="33"/>
    </location>
</feature>
<proteinExistence type="predicted"/>
<evidence type="ECO:0000256" key="1">
    <source>
        <dbReference type="SAM" id="MobiDB-lite"/>
    </source>
</evidence>
<protein>
    <submittedName>
        <fullName evidence="2">Uncharacterized protein</fullName>
    </submittedName>
</protein>
<dbReference type="Proteomes" id="UP000219546">
    <property type="component" value="Unassembled WGS sequence"/>
</dbReference>
<reference evidence="2 3" key="1">
    <citation type="submission" date="2017-08" db="EMBL/GenBank/DDBJ databases">
        <authorList>
            <person name="de Groot N.N."/>
        </authorList>
    </citation>
    <scope>NUCLEOTIDE SEQUENCE [LARGE SCALE GENOMIC DNA]</scope>
    <source>
        <strain evidence="2 3">JC228</strain>
    </source>
</reference>
<sequence length="33" mass="3691">MKKKLEQAVQHANETNPKSRKGGKPQASKKSKQ</sequence>
<dbReference type="EMBL" id="OAOP01000010">
    <property type="protein sequence ID" value="SNX74924.1"/>
    <property type="molecule type" value="Genomic_DNA"/>
</dbReference>
<name>A0A285D532_9BACI</name>
<evidence type="ECO:0000313" key="3">
    <source>
        <dbReference type="Proteomes" id="UP000219546"/>
    </source>
</evidence>
<feature type="region of interest" description="Disordered" evidence="1">
    <location>
        <begin position="1"/>
        <end position="33"/>
    </location>
</feature>
<keyword evidence="3" id="KW-1185">Reference proteome</keyword>